<dbReference type="SUPFAM" id="SSF52172">
    <property type="entry name" value="CheY-like"/>
    <property type="match status" value="1"/>
</dbReference>
<dbReference type="InterPro" id="IPR011006">
    <property type="entry name" value="CheY-like_superfamily"/>
</dbReference>
<dbReference type="Pfam" id="PF00072">
    <property type="entry name" value="Response_reg"/>
    <property type="match status" value="1"/>
</dbReference>
<evidence type="ECO:0000256" key="1">
    <source>
        <dbReference type="PROSITE-ProRule" id="PRU00169"/>
    </source>
</evidence>
<proteinExistence type="predicted"/>
<accession>A0ABX3NQ65</accession>
<keyword evidence="4" id="KW-1185">Reference proteome</keyword>
<sequence length="134" mass="15092">MEVTMKKEQPITIAVVDDNALIRESVKFRLKSLGYNVVMEAENGQEFLDKLHESNTPDICVLDINMPVMNGLETTVHLKKDWPAMKIIFFSMEDSSIYINKGIQLGADGFVAKDAPFMDLNNMLLTVIKQVQVA</sequence>
<keyword evidence="1" id="KW-0597">Phosphoprotein</keyword>
<dbReference type="PANTHER" id="PTHR43228">
    <property type="entry name" value="TWO-COMPONENT RESPONSE REGULATOR"/>
    <property type="match status" value="1"/>
</dbReference>
<gene>
    <name evidence="3" type="ORF">A4D02_12960</name>
</gene>
<dbReference type="InterPro" id="IPR001789">
    <property type="entry name" value="Sig_transdc_resp-reg_receiver"/>
</dbReference>
<protein>
    <recommendedName>
        <fullName evidence="2">Response regulatory domain-containing protein</fullName>
    </recommendedName>
</protein>
<dbReference type="EMBL" id="LWBO01000044">
    <property type="protein sequence ID" value="OQP42473.1"/>
    <property type="molecule type" value="Genomic_DNA"/>
</dbReference>
<dbReference type="Gene3D" id="3.40.50.2300">
    <property type="match status" value="1"/>
</dbReference>
<reference evidence="3 4" key="1">
    <citation type="submission" date="2016-04" db="EMBL/GenBank/DDBJ databases">
        <authorList>
            <person name="Chen L."/>
            <person name="Zhuang W."/>
            <person name="Wang G."/>
        </authorList>
    </citation>
    <scope>NUCLEOTIDE SEQUENCE [LARGE SCALE GENOMIC DNA]</scope>
    <source>
        <strain evidence="4">GR20</strain>
    </source>
</reference>
<evidence type="ECO:0000259" key="2">
    <source>
        <dbReference type="PROSITE" id="PS50110"/>
    </source>
</evidence>
<dbReference type="InterPro" id="IPR058245">
    <property type="entry name" value="NreC/VraR/RcsB-like_REC"/>
</dbReference>
<dbReference type="InterPro" id="IPR052048">
    <property type="entry name" value="ST_Response_Regulator"/>
</dbReference>
<feature type="modified residue" description="4-aspartylphosphate" evidence="1">
    <location>
        <position position="63"/>
    </location>
</feature>
<dbReference type="PROSITE" id="PS50110">
    <property type="entry name" value="RESPONSE_REGULATORY"/>
    <property type="match status" value="1"/>
</dbReference>
<organism evidence="3 4">
    <name type="scientific">Niastella koreensis</name>
    <dbReference type="NCBI Taxonomy" id="354356"/>
    <lineage>
        <taxon>Bacteria</taxon>
        <taxon>Pseudomonadati</taxon>
        <taxon>Bacteroidota</taxon>
        <taxon>Chitinophagia</taxon>
        <taxon>Chitinophagales</taxon>
        <taxon>Chitinophagaceae</taxon>
        <taxon>Niastella</taxon>
    </lineage>
</organism>
<dbReference type="Proteomes" id="UP000192277">
    <property type="component" value="Unassembled WGS sequence"/>
</dbReference>
<dbReference type="SMART" id="SM00448">
    <property type="entry name" value="REC"/>
    <property type="match status" value="1"/>
</dbReference>
<dbReference type="CDD" id="cd17535">
    <property type="entry name" value="REC_NarL-like"/>
    <property type="match status" value="1"/>
</dbReference>
<feature type="domain" description="Response regulatory" evidence="2">
    <location>
        <begin position="12"/>
        <end position="128"/>
    </location>
</feature>
<dbReference type="PANTHER" id="PTHR43228:SF1">
    <property type="entry name" value="TWO-COMPONENT RESPONSE REGULATOR ARR22"/>
    <property type="match status" value="1"/>
</dbReference>
<comment type="caution">
    <text evidence="3">The sequence shown here is derived from an EMBL/GenBank/DDBJ whole genome shotgun (WGS) entry which is preliminary data.</text>
</comment>
<name>A0ABX3NQ65_9BACT</name>
<evidence type="ECO:0000313" key="3">
    <source>
        <dbReference type="EMBL" id="OQP42473.1"/>
    </source>
</evidence>
<evidence type="ECO:0000313" key="4">
    <source>
        <dbReference type="Proteomes" id="UP000192277"/>
    </source>
</evidence>